<gene>
    <name evidence="2" type="ORF">Cgig2_024394</name>
</gene>
<keyword evidence="1" id="KW-0472">Membrane</keyword>
<comment type="caution">
    <text evidence="2">The sequence shown here is derived from an EMBL/GenBank/DDBJ whole genome shotgun (WGS) entry which is preliminary data.</text>
</comment>
<name>A0A9Q1JND7_9CARY</name>
<sequence length="207" mass="23857">MTSITRVYRVVLTDTRVGSRNAQRLLNEAHHLNYYYREPVGFIGGIAILWNNSKVEVCGYTGHFMDMSCIVKVRTPVNHLTLSFEICPFINLGFTSDSSESDFTCDCCAMETYTCNCGLDADIFEGDGQYRQWYARCPKREVIDDLVREHALEKNWVLDDRNAQLWSREEDMCMEAEHRAEVNTLRKFIGVAVVAIAILLAFCIRWM</sequence>
<reference evidence="2" key="1">
    <citation type="submission" date="2022-04" db="EMBL/GenBank/DDBJ databases">
        <title>Carnegiea gigantea Genome sequencing and assembly v2.</title>
        <authorList>
            <person name="Copetti D."/>
            <person name="Sanderson M.J."/>
            <person name="Burquez A."/>
            <person name="Wojciechowski M.F."/>
        </authorList>
    </citation>
    <scope>NUCLEOTIDE SEQUENCE</scope>
    <source>
        <strain evidence="2">SGP5-SGP5p</strain>
        <tissue evidence="2">Aerial part</tissue>
    </source>
</reference>
<evidence type="ECO:0000256" key="1">
    <source>
        <dbReference type="SAM" id="Phobius"/>
    </source>
</evidence>
<feature type="transmembrane region" description="Helical" evidence="1">
    <location>
        <begin position="188"/>
        <end position="206"/>
    </location>
</feature>
<evidence type="ECO:0000313" key="3">
    <source>
        <dbReference type="Proteomes" id="UP001153076"/>
    </source>
</evidence>
<dbReference type="AlphaFoldDB" id="A0A9Q1JND7"/>
<evidence type="ECO:0000313" key="2">
    <source>
        <dbReference type="EMBL" id="KAJ8426903.1"/>
    </source>
</evidence>
<accession>A0A9Q1JND7</accession>
<keyword evidence="3" id="KW-1185">Reference proteome</keyword>
<organism evidence="2 3">
    <name type="scientific">Carnegiea gigantea</name>
    <dbReference type="NCBI Taxonomy" id="171969"/>
    <lineage>
        <taxon>Eukaryota</taxon>
        <taxon>Viridiplantae</taxon>
        <taxon>Streptophyta</taxon>
        <taxon>Embryophyta</taxon>
        <taxon>Tracheophyta</taxon>
        <taxon>Spermatophyta</taxon>
        <taxon>Magnoliopsida</taxon>
        <taxon>eudicotyledons</taxon>
        <taxon>Gunneridae</taxon>
        <taxon>Pentapetalae</taxon>
        <taxon>Caryophyllales</taxon>
        <taxon>Cactineae</taxon>
        <taxon>Cactaceae</taxon>
        <taxon>Cactoideae</taxon>
        <taxon>Echinocereeae</taxon>
        <taxon>Carnegiea</taxon>
    </lineage>
</organism>
<protein>
    <submittedName>
        <fullName evidence="2">Uncharacterized protein</fullName>
    </submittedName>
</protein>
<keyword evidence="1" id="KW-0812">Transmembrane</keyword>
<dbReference type="EMBL" id="JAKOGI010001223">
    <property type="protein sequence ID" value="KAJ8426903.1"/>
    <property type="molecule type" value="Genomic_DNA"/>
</dbReference>
<dbReference type="Proteomes" id="UP001153076">
    <property type="component" value="Unassembled WGS sequence"/>
</dbReference>
<proteinExistence type="predicted"/>
<keyword evidence="1" id="KW-1133">Transmembrane helix</keyword>